<evidence type="ECO:0000256" key="2">
    <source>
        <dbReference type="RuleBase" id="RU004328"/>
    </source>
</evidence>
<reference evidence="3 4" key="1">
    <citation type="submission" date="2020-10" db="EMBL/GenBank/DDBJ databases">
        <title>The genome of sulfurovum sp.</title>
        <authorList>
            <person name="Xie S."/>
            <person name="Shao Z."/>
            <person name="Jiang L."/>
        </authorList>
    </citation>
    <scope>NUCLEOTIDE SEQUENCE [LARGE SCALE GENOMIC DNA]</scope>
    <source>
        <strain evidence="3 4">ST-419</strain>
    </source>
</reference>
<comment type="similarity">
    <text evidence="1 2">Belongs to the RNase T2 family.</text>
</comment>
<proteinExistence type="inferred from homology"/>
<sequence length="325" mass="37764">MRPLFLFLFLTLMLLSRTELYPVRSCPAYDDLRHTKNSGDIRLDPKRSYEVRQHHKGQYLITVKAKKPFQRWVDENCFASKSALYVTPAACEVRSIGSGKSAATDEKRGISRENILVLSWYNAFCETHRRRKECSSSWHLLPFVKKYEQNFTLHGVWPQPKNKVYCGVERRYIAMDRHREWHKLPEPKLTSETKKRLTGIMSGTVSNLHRHEWIKHGTCYGTDAEHYFRDAIAMTEEVRCSKVSIFFQKHMGKRVSLKQVRTIFDESFGKGAGERVEMKCKNGLITELWLHLGGGSGKLKRLLHQGERVVSRCRRGIVDKAGYGR</sequence>
<dbReference type="GO" id="GO:0003723">
    <property type="term" value="F:RNA binding"/>
    <property type="evidence" value="ECO:0007669"/>
    <property type="project" value="InterPro"/>
</dbReference>
<dbReference type="InterPro" id="IPR033130">
    <property type="entry name" value="RNase_T2_His_AS_2"/>
</dbReference>
<evidence type="ECO:0000313" key="4">
    <source>
        <dbReference type="Proteomes" id="UP000595074"/>
    </source>
</evidence>
<dbReference type="KEGG" id="sinu:IMZ28_06450"/>
<dbReference type="GO" id="GO:0033897">
    <property type="term" value="F:ribonuclease T2 activity"/>
    <property type="evidence" value="ECO:0007669"/>
    <property type="project" value="InterPro"/>
</dbReference>
<name>A0A7M1S0T7_9BACT</name>
<dbReference type="AlphaFoldDB" id="A0A7M1S0T7"/>
<dbReference type="Gene3D" id="3.90.730.10">
    <property type="entry name" value="Ribonuclease T2-like"/>
    <property type="match status" value="1"/>
</dbReference>
<dbReference type="GO" id="GO:0006401">
    <property type="term" value="P:RNA catabolic process"/>
    <property type="evidence" value="ECO:0007669"/>
    <property type="project" value="TreeGrafter"/>
</dbReference>
<dbReference type="PANTHER" id="PTHR11240:SF22">
    <property type="entry name" value="RIBONUCLEASE T2"/>
    <property type="match status" value="1"/>
</dbReference>
<keyword evidence="4" id="KW-1185">Reference proteome</keyword>
<dbReference type="EMBL" id="CP063164">
    <property type="protein sequence ID" value="QOR61105.1"/>
    <property type="molecule type" value="Genomic_DNA"/>
</dbReference>
<accession>A0A7M1S0T7</accession>
<dbReference type="RefSeq" id="WP_197547777.1">
    <property type="nucleotide sequence ID" value="NZ_CP063164.1"/>
</dbReference>
<evidence type="ECO:0000256" key="1">
    <source>
        <dbReference type="ARBA" id="ARBA00007469"/>
    </source>
</evidence>
<protein>
    <submittedName>
        <fullName evidence="3">Uncharacterized protein</fullName>
    </submittedName>
</protein>
<dbReference type="PROSITE" id="PS00531">
    <property type="entry name" value="RNASE_T2_2"/>
    <property type="match status" value="1"/>
</dbReference>
<dbReference type="InterPro" id="IPR001568">
    <property type="entry name" value="RNase_T2-like"/>
</dbReference>
<evidence type="ECO:0000313" key="3">
    <source>
        <dbReference type="EMBL" id="QOR61105.1"/>
    </source>
</evidence>
<dbReference type="PANTHER" id="PTHR11240">
    <property type="entry name" value="RIBONUCLEASE T2"/>
    <property type="match status" value="1"/>
</dbReference>
<dbReference type="Pfam" id="PF00445">
    <property type="entry name" value="Ribonuclease_T2"/>
    <property type="match status" value="1"/>
</dbReference>
<dbReference type="SUPFAM" id="SSF55895">
    <property type="entry name" value="Ribonuclease Rh-like"/>
    <property type="match status" value="1"/>
</dbReference>
<dbReference type="InterPro" id="IPR036430">
    <property type="entry name" value="RNase_T2-like_sf"/>
</dbReference>
<gene>
    <name evidence="3" type="ORF">IMZ28_06450</name>
</gene>
<organism evidence="3 4">
    <name type="scientific">Sulfurovum indicum</name>
    <dbReference type="NCBI Taxonomy" id="2779528"/>
    <lineage>
        <taxon>Bacteria</taxon>
        <taxon>Pseudomonadati</taxon>
        <taxon>Campylobacterota</taxon>
        <taxon>Epsilonproteobacteria</taxon>
        <taxon>Campylobacterales</taxon>
        <taxon>Sulfurovaceae</taxon>
        <taxon>Sulfurovum</taxon>
    </lineage>
</organism>
<dbReference type="Proteomes" id="UP000595074">
    <property type="component" value="Chromosome"/>
</dbReference>